<dbReference type="GO" id="GO:0004519">
    <property type="term" value="F:endonuclease activity"/>
    <property type="evidence" value="ECO:0007669"/>
    <property type="project" value="UniProtKB-KW"/>
</dbReference>
<keyword evidence="3" id="KW-1185">Reference proteome</keyword>
<keyword evidence="2" id="KW-0378">Hydrolase</keyword>
<reference evidence="2 3" key="1">
    <citation type="submission" date="2024-10" db="EMBL/GenBank/DDBJ databases">
        <title>The Natural Products Discovery Center: Release of the First 8490 Sequenced Strains for Exploring Actinobacteria Biosynthetic Diversity.</title>
        <authorList>
            <person name="Kalkreuter E."/>
            <person name="Kautsar S.A."/>
            <person name="Yang D."/>
            <person name="Bader C.D."/>
            <person name="Teijaro C.N."/>
            <person name="Fluegel L."/>
            <person name="Davis C.M."/>
            <person name="Simpson J.R."/>
            <person name="Lauterbach L."/>
            <person name="Steele A.D."/>
            <person name="Gui C."/>
            <person name="Meng S."/>
            <person name="Li G."/>
            <person name="Viehrig K."/>
            <person name="Ye F."/>
            <person name="Su P."/>
            <person name="Kiefer A.F."/>
            <person name="Nichols A."/>
            <person name="Cepeda A.J."/>
            <person name="Yan W."/>
            <person name="Fan B."/>
            <person name="Jiang Y."/>
            <person name="Adhikari A."/>
            <person name="Zheng C.-J."/>
            <person name="Schuster L."/>
            <person name="Cowan T.M."/>
            <person name="Smanski M.J."/>
            <person name="Chevrette M.G."/>
            <person name="De Carvalho L.P.S."/>
            <person name="Shen B."/>
        </authorList>
    </citation>
    <scope>NUCLEOTIDE SEQUENCE [LARGE SCALE GENOMIC DNA]</scope>
    <source>
        <strain evidence="2 3">NPDC050545</strain>
    </source>
</reference>
<protein>
    <submittedName>
        <fullName evidence="2">Uma2 family endonuclease</fullName>
    </submittedName>
</protein>
<dbReference type="InterPro" id="IPR011335">
    <property type="entry name" value="Restrct_endonuc-II-like"/>
</dbReference>
<organism evidence="2 3">
    <name type="scientific">Nonomuraea typhae</name>
    <dbReference type="NCBI Taxonomy" id="2603600"/>
    <lineage>
        <taxon>Bacteria</taxon>
        <taxon>Bacillati</taxon>
        <taxon>Actinomycetota</taxon>
        <taxon>Actinomycetes</taxon>
        <taxon>Streptosporangiales</taxon>
        <taxon>Streptosporangiaceae</taxon>
        <taxon>Nonomuraea</taxon>
    </lineage>
</organism>
<accession>A0ABW7YKZ6</accession>
<name>A0ABW7YKZ6_9ACTN</name>
<dbReference type="RefSeq" id="WP_397078771.1">
    <property type="nucleotide sequence ID" value="NZ_JBITGY010000001.1"/>
</dbReference>
<evidence type="ECO:0000313" key="3">
    <source>
        <dbReference type="Proteomes" id="UP001612741"/>
    </source>
</evidence>
<evidence type="ECO:0000259" key="1">
    <source>
        <dbReference type="Pfam" id="PF05685"/>
    </source>
</evidence>
<proteinExistence type="predicted"/>
<dbReference type="Proteomes" id="UP001612741">
    <property type="component" value="Unassembled WGS sequence"/>
</dbReference>
<dbReference type="PANTHER" id="PTHR35400">
    <property type="entry name" value="SLR1083 PROTEIN"/>
    <property type="match status" value="1"/>
</dbReference>
<evidence type="ECO:0000313" key="2">
    <source>
        <dbReference type="EMBL" id="MFI6496569.1"/>
    </source>
</evidence>
<dbReference type="InterPro" id="IPR012296">
    <property type="entry name" value="Nuclease_put_TT1808"/>
</dbReference>
<keyword evidence="2" id="KW-0255">Endonuclease</keyword>
<dbReference type="CDD" id="cd06260">
    <property type="entry name" value="DUF820-like"/>
    <property type="match status" value="1"/>
</dbReference>
<dbReference type="InterPro" id="IPR008538">
    <property type="entry name" value="Uma2"/>
</dbReference>
<gene>
    <name evidence="2" type="ORF">ACIBG2_04240</name>
</gene>
<feature type="domain" description="Putative restriction endonuclease" evidence="1">
    <location>
        <begin position="25"/>
        <end position="205"/>
    </location>
</feature>
<dbReference type="Gene3D" id="3.90.1570.10">
    <property type="entry name" value="tt1808, chain A"/>
    <property type="match status" value="1"/>
</dbReference>
<dbReference type="PANTHER" id="PTHR35400:SF3">
    <property type="entry name" value="SLL1072 PROTEIN"/>
    <property type="match status" value="1"/>
</dbReference>
<dbReference type="SUPFAM" id="SSF52980">
    <property type="entry name" value="Restriction endonuclease-like"/>
    <property type="match status" value="1"/>
</dbReference>
<comment type="caution">
    <text evidence="2">The sequence shown here is derived from an EMBL/GenBank/DDBJ whole genome shotgun (WGS) entry which is preliminary data.</text>
</comment>
<sequence length="217" mass="24241">MTVTVFQSMQFPDPPYDMWVRGELAEYLNVPDDGTRVEIIGGQVIVSPGPSVGHNIIVRAIVRAFIAAEVQDDTFPWRTLEVTDLKVPEIADGYIPDLIVLEDDVLRDAGQTDLPHLSSRHVDLAVEVTSRTTVRHDREPLSLGVGATKWTGYAQGGIPFYLLVDRDPAISQITLFAGPDRKHGIYMPVRSWSFGETVDLPDPFKVTIPTDEWRTWS</sequence>
<dbReference type="Pfam" id="PF05685">
    <property type="entry name" value="Uma2"/>
    <property type="match status" value="1"/>
</dbReference>
<keyword evidence="2" id="KW-0540">Nuclease</keyword>
<dbReference type="EMBL" id="JBITGY010000001">
    <property type="protein sequence ID" value="MFI6496569.1"/>
    <property type="molecule type" value="Genomic_DNA"/>
</dbReference>